<dbReference type="Proteomes" id="UP000028093">
    <property type="component" value="Unassembled WGS sequence"/>
</dbReference>
<dbReference type="AlphaFoldDB" id="A0A081PMF7"/>
<protein>
    <submittedName>
        <fullName evidence="1">Uncharacterized protein</fullName>
    </submittedName>
</protein>
<evidence type="ECO:0000313" key="2">
    <source>
        <dbReference type="Proteomes" id="UP000028093"/>
    </source>
</evidence>
<dbReference type="EMBL" id="JPFT01000009">
    <property type="protein sequence ID" value="KEQ31880.1"/>
    <property type="molecule type" value="Genomic_DNA"/>
</dbReference>
<reference evidence="1 2" key="1">
    <citation type="submission" date="2014-05" db="EMBL/GenBank/DDBJ databases">
        <authorList>
            <person name="Daugherty S.C."/>
            <person name="Tallon L.J."/>
            <person name="Sadzewicz L."/>
            <person name="Kilian M."/>
            <person name="Tettelin H."/>
        </authorList>
    </citation>
    <scope>NUCLEOTIDE SEQUENCE [LARGE SCALE GENOMIC DNA]</scope>
    <source>
        <strain evidence="1 2">SK1126</strain>
    </source>
</reference>
<sequence length="96" mass="11083">MSRNLCRNLYFHSLIFLKKSKHDLIPIQKSIVSLYHISLFSSITKLFILFENQIQTTSALSATSKQCFEQPAASFLVCTLIFIEYYSQAQSPFPKK</sequence>
<dbReference type="PATRIC" id="fig|28037.99.peg.1549"/>
<organism evidence="1 2">
    <name type="scientific">Streptococcus mitis</name>
    <dbReference type="NCBI Taxonomy" id="28037"/>
    <lineage>
        <taxon>Bacteria</taxon>
        <taxon>Bacillati</taxon>
        <taxon>Bacillota</taxon>
        <taxon>Bacilli</taxon>
        <taxon>Lactobacillales</taxon>
        <taxon>Streptococcaceae</taxon>
        <taxon>Streptococcus</taxon>
        <taxon>Streptococcus mitis group</taxon>
    </lineage>
</organism>
<proteinExistence type="predicted"/>
<comment type="caution">
    <text evidence="1">The sequence shown here is derived from an EMBL/GenBank/DDBJ whole genome shotgun (WGS) entry which is preliminary data.</text>
</comment>
<gene>
    <name evidence="1" type="ORF">SK1126_1639</name>
</gene>
<evidence type="ECO:0000313" key="1">
    <source>
        <dbReference type="EMBL" id="KEQ31880.1"/>
    </source>
</evidence>
<name>A0A081PMF7_STRMT</name>
<accession>A0A081PMF7</accession>